<evidence type="ECO:0000313" key="1">
    <source>
        <dbReference type="EMBL" id="KAJ4461952.1"/>
    </source>
</evidence>
<comment type="caution">
    <text evidence="1">The sequence shown here is derived from an EMBL/GenBank/DDBJ whole genome shotgun (WGS) entry which is preliminary data.</text>
</comment>
<accession>A0ABQ8US34</accession>
<sequence length="77" mass="8939">MELQQREQEGFPRELFVQPIPGGHWRPFGMDHGPIKDTIEEIVCSLAPHWAQQDEARKAHAAVFRVVQLCEGMRWCL</sequence>
<dbReference type="EMBL" id="JAPMOS010000005">
    <property type="protein sequence ID" value="KAJ4461952.1"/>
    <property type="molecule type" value="Genomic_DNA"/>
</dbReference>
<organism evidence="1 2">
    <name type="scientific">Paratrimastix pyriformis</name>
    <dbReference type="NCBI Taxonomy" id="342808"/>
    <lineage>
        <taxon>Eukaryota</taxon>
        <taxon>Metamonada</taxon>
        <taxon>Preaxostyla</taxon>
        <taxon>Paratrimastigidae</taxon>
        <taxon>Paratrimastix</taxon>
    </lineage>
</organism>
<reference evidence="1" key="1">
    <citation type="journal article" date="2022" name="bioRxiv">
        <title>Genomics of Preaxostyla Flagellates Illuminates Evolutionary Transitions and the Path Towards Mitochondrial Loss.</title>
        <authorList>
            <person name="Novak L.V.F."/>
            <person name="Treitli S.C."/>
            <person name="Pyrih J."/>
            <person name="Halakuc P."/>
            <person name="Pipaliya S.V."/>
            <person name="Vacek V."/>
            <person name="Brzon O."/>
            <person name="Soukal P."/>
            <person name="Eme L."/>
            <person name="Dacks J.B."/>
            <person name="Karnkowska A."/>
            <person name="Elias M."/>
            <person name="Hampl V."/>
        </authorList>
    </citation>
    <scope>NUCLEOTIDE SEQUENCE</scope>
    <source>
        <strain evidence="1">RCP-MX</strain>
    </source>
</reference>
<keyword evidence="2" id="KW-1185">Reference proteome</keyword>
<name>A0ABQ8US34_9EUKA</name>
<dbReference type="Proteomes" id="UP001141327">
    <property type="component" value="Unassembled WGS sequence"/>
</dbReference>
<evidence type="ECO:0000313" key="2">
    <source>
        <dbReference type="Proteomes" id="UP001141327"/>
    </source>
</evidence>
<gene>
    <name evidence="1" type="ORF">PAPYR_1653</name>
</gene>
<proteinExistence type="predicted"/>
<protein>
    <submittedName>
        <fullName evidence="1">Uncharacterized protein</fullName>
    </submittedName>
</protein>